<reference evidence="2 3" key="1">
    <citation type="submission" date="2018-03" db="EMBL/GenBank/DDBJ databases">
        <title>Genome sequencing of Simplicispira sp.</title>
        <authorList>
            <person name="Kim S.-J."/>
            <person name="Heo J."/>
            <person name="Kwon S.-W."/>
        </authorList>
    </citation>
    <scope>NUCLEOTIDE SEQUENCE [LARGE SCALE GENOMIC DNA]</scope>
    <source>
        <strain evidence="2 3">SC1-8</strain>
        <plasmid evidence="2 3">unnamed1</plasmid>
    </source>
</reference>
<sequence length="1330" mass="144230">MQQHIRPWPVVLVGRLMLAIAVVVWPLTAHVAYAQAIEQLPITPSQEAEASSWLVAQLTADDLNEFNLINRRAARLLRGDGAPAPLRTPNVEEDATQRTRAPDLSTDPADEQRAKAQADRALQPLALPELIQGAQRGSDAGQEMMGRVNPPTLDMERVEPGQNDTTEGRLNVTEMLPGFNSKSMPALTSKGSEIYNDPELLKGLSEQNRRNLRRDGCRKTDFEALELQDISQAASSPKHRILKVEFFDIEKQAIPNTSPVEYLTVMKPTVYSRGHVDMMVATIGAGATVYWDRVDETYAIKYTYTPFSAAKNRNYFTYNHRFAVDGGAGVQVLSNAGIVSYGSPGDGWKTVASQAVQFGAKALYLSADLYQAKATYTEETPGVPCPPDPPQICEVPSYGGEMLRWCPGAPGANIALMYDDQANPDERVVAKKYNDLAAATASRKTYSDDSLLRAGITRGLNAGSSARAQELAGQCRRDTISRIETQVGDPYAVPNMRLCSETLVNPYPQGCKNIQRSFGLTYLAEQNYLTVRAFEKIKVPIIDPVTGKQVKDSEDYPLYTYRKEPANVAGPVRTDFPIMGGAMCPGGEGCSTEKLPDDPRGGSEGPYLEYMHTPVGGDPKSYAFDGVYVQAGGSSNFSNYGKPSESWRPSGTASGDGTLHQLRLMAKTYSVPINTFAGCEKYMQYVADGFCKGGKLTCVDTAPTRSIGGVTFGPGLPNSGIVELLKNWGTDASAVHDGISDGAGADPTPNGDPIVMLEDKMCWAAEGESFTSCSTMEDEGSLAHFFKPDGSEWASDCDSVTNDDGQPITQACKPSPGNNSCDSRFEGVFTGVCYNPTLAYDCGEDKEPNIPVVVEEQGDTCSGVVRCMGTECHRPNLSGNHGEGFARAVSGMEALNFMISEMVCAETGEPPKSVNEPCTPMVFGGKPMYCKQPIGRQIGITPDCCKEARKGAKSGPSWIMYLQAAKALYKISRNETVQHFLGNFDVYNNASQTFGEISKPVTDLYDSASTWLTENVVEPFNAGFDNMFGNFGSGGGVNPAQIAVDSPVKQSAIGGAIDQLKTNLMNSAYEVLNSISPELANSVFVNGGFSTVAFTESAKQILETLNTAFMIYSIARLIGHIIFACKQEEYEWGMNDRWRLCTFVDSCCNKKFLFVCVEKRQLYCCYKSIATRVISEQITKQNLSGSKPFGFRTGPNGSKLGGCKINCGGFTPLELASVDWSRVDLTEWTDALVESGTINTANPGQSYGVTKNSVPISKAVGGPDGEGGDIDERAAAYKTVEGWQQNQGKMTTFTETLRQDGIEHCYDPSNNKKMPFVYPGCKPSPEPTPP</sequence>
<dbReference type="OrthoDB" id="5297981at2"/>
<keyword evidence="3" id="KW-1185">Reference proteome</keyword>
<dbReference type="InterPro" id="IPR014121">
    <property type="entry name" value="TraN_Ftype"/>
</dbReference>
<protein>
    <recommendedName>
        <fullName evidence="4">Conjugal transfer protein TraN</fullName>
    </recommendedName>
</protein>
<geneLocation type="plasmid" evidence="2 3">
    <name>unnamed1</name>
</geneLocation>
<keyword evidence="2" id="KW-0614">Plasmid</keyword>
<evidence type="ECO:0008006" key="4">
    <source>
        <dbReference type="Google" id="ProtNLM"/>
    </source>
</evidence>
<gene>
    <name evidence="2" type="ORF">C6571_18600</name>
</gene>
<evidence type="ECO:0000256" key="1">
    <source>
        <dbReference type="SAM" id="MobiDB-lite"/>
    </source>
</evidence>
<name>A0A2S0N5T7_9BURK</name>
<evidence type="ECO:0000313" key="2">
    <source>
        <dbReference type="EMBL" id="AVO43508.1"/>
    </source>
</evidence>
<accession>A0A2S0N5T7</accession>
<evidence type="ECO:0000313" key="3">
    <source>
        <dbReference type="Proteomes" id="UP000239326"/>
    </source>
</evidence>
<feature type="region of interest" description="Disordered" evidence="1">
    <location>
        <begin position="80"/>
        <end position="113"/>
    </location>
</feature>
<organism evidence="2 3">
    <name type="scientific">Simplicispira suum</name>
    <dbReference type="NCBI Taxonomy" id="2109915"/>
    <lineage>
        <taxon>Bacteria</taxon>
        <taxon>Pseudomonadati</taxon>
        <taxon>Pseudomonadota</taxon>
        <taxon>Betaproteobacteria</taxon>
        <taxon>Burkholderiales</taxon>
        <taxon>Comamonadaceae</taxon>
        <taxon>Simplicispira</taxon>
    </lineage>
</organism>
<dbReference type="Proteomes" id="UP000239326">
    <property type="component" value="Plasmid unnamed1"/>
</dbReference>
<dbReference type="Pfam" id="PF06986">
    <property type="entry name" value="F_T4SS_TraN"/>
    <property type="match status" value="1"/>
</dbReference>
<dbReference type="EMBL" id="CP027670">
    <property type="protein sequence ID" value="AVO43508.1"/>
    <property type="molecule type" value="Genomic_DNA"/>
</dbReference>
<feature type="region of interest" description="Disordered" evidence="1">
    <location>
        <begin position="149"/>
        <end position="168"/>
    </location>
</feature>
<dbReference type="KEGG" id="simp:C6571_18600"/>
<dbReference type="RefSeq" id="WP_106448450.1">
    <property type="nucleotide sequence ID" value="NZ_CP027670.1"/>
</dbReference>
<proteinExistence type="predicted"/>